<reference evidence="1 2" key="1">
    <citation type="journal article" date="2015" name="Sci. Rep.">
        <title>The power of single molecule real-time sequencing technology in the de novo assembly of a eukaryotic genome.</title>
        <authorList>
            <person name="Sakai H."/>
            <person name="Naito K."/>
            <person name="Ogiso-Tanaka E."/>
            <person name="Takahashi Y."/>
            <person name="Iseki K."/>
            <person name="Muto C."/>
            <person name="Satou K."/>
            <person name="Teruya K."/>
            <person name="Shiroma A."/>
            <person name="Shimoji M."/>
            <person name="Hirano T."/>
            <person name="Itoh T."/>
            <person name="Kaga A."/>
            <person name="Tomooka N."/>
        </authorList>
    </citation>
    <scope>NUCLEOTIDE SEQUENCE [LARGE SCALE GENOMIC DNA]</scope>
    <source>
        <strain evidence="2">cv. Shumari</strain>
    </source>
</reference>
<protein>
    <submittedName>
        <fullName evidence="1">Uncharacterized protein</fullName>
    </submittedName>
</protein>
<name>A0A0S3T201_PHAAN</name>
<proteinExistence type="predicted"/>
<organism evidence="1 2">
    <name type="scientific">Vigna angularis var. angularis</name>
    <dbReference type="NCBI Taxonomy" id="157739"/>
    <lineage>
        <taxon>Eukaryota</taxon>
        <taxon>Viridiplantae</taxon>
        <taxon>Streptophyta</taxon>
        <taxon>Embryophyta</taxon>
        <taxon>Tracheophyta</taxon>
        <taxon>Spermatophyta</taxon>
        <taxon>Magnoliopsida</taxon>
        <taxon>eudicotyledons</taxon>
        <taxon>Gunneridae</taxon>
        <taxon>Pentapetalae</taxon>
        <taxon>rosids</taxon>
        <taxon>fabids</taxon>
        <taxon>Fabales</taxon>
        <taxon>Fabaceae</taxon>
        <taxon>Papilionoideae</taxon>
        <taxon>50 kb inversion clade</taxon>
        <taxon>NPAAA clade</taxon>
        <taxon>indigoferoid/millettioid clade</taxon>
        <taxon>Phaseoleae</taxon>
        <taxon>Vigna</taxon>
    </lineage>
</organism>
<accession>A0A0S3T201</accession>
<gene>
    <name evidence="1" type="primary">Vigan.10G036300</name>
    <name evidence="1" type="ORF">VIGAN_10036300</name>
</gene>
<dbReference type="EMBL" id="AP015043">
    <property type="protein sequence ID" value="BAT98992.1"/>
    <property type="molecule type" value="Genomic_DNA"/>
</dbReference>
<dbReference type="Proteomes" id="UP000291084">
    <property type="component" value="Chromosome 10"/>
</dbReference>
<dbReference type="AlphaFoldDB" id="A0A0S3T201"/>
<sequence>MRDALLITERRKKNAPERKYLSNTPVHSSLQRSVKATRSLHRTVNNLPCSHTLVLLKQSTLWFVVASWTILSSGQILPS</sequence>
<keyword evidence="2" id="KW-1185">Reference proteome</keyword>
<evidence type="ECO:0000313" key="1">
    <source>
        <dbReference type="EMBL" id="BAT98992.1"/>
    </source>
</evidence>
<evidence type="ECO:0000313" key="2">
    <source>
        <dbReference type="Proteomes" id="UP000291084"/>
    </source>
</evidence>